<dbReference type="EMBL" id="RHJS01000002">
    <property type="protein sequence ID" value="RRK32877.1"/>
    <property type="molecule type" value="Genomic_DNA"/>
</dbReference>
<keyword evidence="4" id="KW-1185">Reference proteome</keyword>
<feature type="chain" id="PRO_5038417733" description="DUF5105 domain-containing protein" evidence="1">
    <location>
        <begin position="26"/>
        <end position="210"/>
    </location>
</feature>
<evidence type="ECO:0000313" key="4">
    <source>
        <dbReference type="Proteomes" id="UP000274920"/>
    </source>
</evidence>
<keyword evidence="1" id="KW-0732">Signal</keyword>
<accession>A0A3R8LGI3</accession>
<dbReference type="HOGENOM" id="CLU_106657_0_0_9"/>
<evidence type="ECO:0008006" key="6">
    <source>
        <dbReference type="Google" id="ProtNLM"/>
    </source>
</evidence>
<reference evidence="3" key="1">
    <citation type="submission" date="2018-10" db="EMBL/GenBank/DDBJ databases">
        <title>Schaedlerella arabinophila gen. nov. sp. nov., isolated from the mouse intestinal tract and comparative analysis with the genome of the closely related altered Schaedler flora strain ASF502.</title>
        <authorList>
            <person name="Miyake S."/>
            <person name="Soh M."/>
            <person name="Seedorf H."/>
        </authorList>
    </citation>
    <scope>NUCLEOTIDE SEQUENCE [LARGE SCALE GENOMIC DNA]</scope>
    <source>
        <strain evidence="3">DSM 106076</strain>
    </source>
</reference>
<sequence length="210" mass="23295">MKKRISLMIAIAVCFSMLLSGCGKKLTTENAPDYVKSALDACYKADFDAYMEFTKSTQEEAEELYQTGLDTNMEASGIVASSVSSDLQDQYRQLFADLLSISKYEVGEAKEDGDGFTVEVTVEPFIMFNDLQQELGPMLESEEAQALADEEIEQYIYQKMYELMSSKLDAPEYGDPETVTIHIQPDGDGIQTINEDDLAALDAAMYSAVL</sequence>
<dbReference type="PROSITE" id="PS51257">
    <property type="entry name" value="PROKAR_LIPOPROTEIN"/>
    <property type="match status" value="1"/>
</dbReference>
<dbReference type="eggNOG" id="ENOG50338UW">
    <property type="taxonomic scope" value="Bacteria"/>
</dbReference>
<evidence type="ECO:0000256" key="1">
    <source>
        <dbReference type="SAM" id="SignalP"/>
    </source>
</evidence>
<comment type="caution">
    <text evidence="3">The sequence shown here is derived from an EMBL/GenBank/DDBJ whole genome shotgun (WGS) entry which is preliminary data.</text>
</comment>
<evidence type="ECO:0000313" key="2">
    <source>
        <dbReference type="EMBL" id="NDO70167.1"/>
    </source>
</evidence>
<name>N2AP68_9FIRM</name>
<dbReference type="OrthoDB" id="1851535at2"/>
<evidence type="ECO:0000313" key="5">
    <source>
        <dbReference type="Proteomes" id="UP000474104"/>
    </source>
</evidence>
<gene>
    <name evidence="3" type="ORF">EBB54_17070</name>
    <name evidence="2" type="ORF">FMM80_16505</name>
</gene>
<reference evidence="2 5" key="2">
    <citation type="submission" date="2019-07" db="EMBL/GenBank/DDBJ databases">
        <title>Draft genome sequences of 15 bacterial species constituting the stable defined intestinal microbiota of the GM15 gnotobiotic mouse model.</title>
        <authorList>
            <person name="Elie C."/>
            <person name="Mathieu A."/>
            <person name="Saliou A."/>
            <person name="Darnaud M."/>
            <person name="Leulier F."/>
            <person name="Tamellini A."/>
        </authorList>
    </citation>
    <scope>NUCLEOTIDE SEQUENCE [LARGE SCALE GENOMIC DNA]</scope>
    <source>
        <strain evidence="5">ASF 502</strain>
        <strain evidence="2">MD300</strain>
    </source>
</reference>
<dbReference type="RefSeq" id="WP_004077781.1">
    <property type="nucleotide sequence ID" value="NZ_CASCYM010000004.1"/>
</dbReference>
<feature type="signal peptide" evidence="1">
    <location>
        <begin position="1"/>
        <end position="25"/>
    </location>
</feature>
<accession>N2AP68</accession>
<dbReference type="EMBL" id="VIRB01000103">
    <property type="protein sequence ID" value="NDO70167.1"/>
    <property type="molecule type" value="Genomic_DNA"/>
</dbReference>
<proteinExistence type="predicted"/>
<dbReference type="Proteomes" id="UP000474104">
    <property type="component" value="Unassembled WGS sequence"/>
</dbReference>
<protein>
    <recommendedName>
        <fullName evidence="6">DUF5105 domain-containing protein</fullName>
    </recommendedName>
</protein>
<dbReference type="Proteomes" id="UP000274920">
    <property type="component" value="Unassembled WGS sequence"/>
</dbReference>
<evidence type="ECO:0000313" key="3">
    <source>
        <dbReference type="EMBL" id="RRK32877.1"/>
    </source>
</evidence>
<dbReference type="AlphaFoldDB" id="N2AP68"/>
<organism evidence="3 4">
    <name type="scientific">Schaedlerella arabinosiphila</name>
    <dbReference type="NCBI Taxonomy" id="2044587"/>
    <lineage>
        <taxon>Bacteria</taxon>
        <taxon>Bacillati</taxon>
        <taxon>Bacillota</taxon>
        <taxon>Clostridia</taxon>
        <taxon>Lachnospirales</taxon>
        <taxon>Lachnospiraceae</taxon>
        <taxon>Schaedlerella</taxon>
    </lineage>
</organism>